<keyword evidence="1" id="KW-0732">Signal</keyword>
<comment type="caution">
    <text evidence="3">The sequence shown here is derived from an EMBL/GenBank/DDBJ whole genome shotgun (WGS) entry which is preliminary data.</text>
</comment>
<sequence length="324" mass="36143">MKLLLLLSGLAAVARGFQPNLRPFHRRRQLIVTRESSRNNSSDEKNDLELSSLVTGRLPTSVDDQVRQCVQSIQLAAADGTVRHAIRLLLPVIGATDLDDWPGGARQMMEAAAPMVEQIMAGLGILDLVAIQKVCLDTSDGVYAWMGQAESAANDCVFVLLPTAECVKAIRSLDEQVGPKRNLVLVNPQWRRQSDFGGFFGIDESSARYAESYQPTFSLTNLICEGESVRILHNHNKPWRVYLREELVNGDVDWKILGEKPFTKTPLGEWNEQPRNRRDGGRLFDYGQPSYQEIIDMLNQSPSYTPKSPAERAAAAFAFIKDTL</sequence>
<dbReference type="AlphaFoldDB" id="A0A1Z5KDL7"/>
<evidence type="ECO:0000313" key="3">
    <source>
        <dbReference type="EMBL" id="GAX24317.1"/>
    </source>
</evidence>
<gene>
    <name evidence="3" type="ORF">FisN_4Lh433</name>
</gene>
<accession>A0A1Z5KDL7</accession>
<feature type="signal peptide" evidence="1">
    <location>
        <begin position="1"/>
        <end position="16"/>
    </location>
</feature>
<proteinExistence type="predicted"/>
<dbReference type="Proteomes" id="UP000198406">
    <property type="component" value="Unassembled WGS sequence"/>
</dbReference>
<name>A0A1Z5KDL7_FISSO</name>
<dbReference type="Pfam" id="PF09353">
    <property type="entry name" value="DUF1995"/>
    <property type="match status" value="1"/>
</dbReference>
<evidence type="ECO:0000256" key="1">
    <source>
        <dbReference type="SAM" id="SignalP"/>
    </source>
</evidence>
<dbReference type="InParanoid" id="A0A1Z5KDL7"/>
<evidence type="ECO:0000259" key="2">
    <source>
        <dbReference type="Pfam" id="PF09353"/>
    </source>
</evidence>
<keyword evidence="4" id="KW-1185">Reference proteome</keyword>
<dbReference type="PANTHER" id="PTHR35509">
    <property type="entry name" value="DOMAIN PROTEIN, PUTATIVE (DUF1995)-RELATED"/>
    <property type="match status" value="1"/>
</dbReference>
<dbReference type="InterPro" id="IPR053021">
    <property type="entry name" value="Chloroplast_ADK"/>
</dbReference>
<feature type="chain" id="PRO_5012825841" description="DUF1995 domain-containing protein" evidence="1">
    <location>
        <begin position="17"/>
        <end position="324"/>
    </location>
</feature>
<evidence type="ECO:0000313" key="4">
    <source>
        <dbReference type="Proteomes" id="UP000198406"/>
    </source>
</evidence>
<dbReference type="PANTHER" id="PTHR35509:SF4">
    <property type="entry name" value="DUF1995 DOMAIN-CONTAINING PROTEIN"/>
    <property type="match status" value="1"/>
</dbReference>
<dbReference type="OrthoDB" id="8026949at2759"/>
<feature type="domain" description="DUF1995" evidence="2">
    <location>
        <begin position="59"/>
        <end position="259"/>
    </location>
</feature>
<dbReference type="InterPro" id="IPR018962">
    <property type="entry name" value="DUF1995"/>
</dbReference>
<organism evidence="3 4">
    <name type="scientific">Fistulifera solaris</name>
    <name type="common">Oleaginous diatom</name>
    <dbReference type="NCBI Taxonomy" id="1519565"/>
    <lineage>
        <taxon>Eukaryota</taxon>
        <taxon>Sar</taxon>
        <taxon>Stramenopiles</taxon>
        <taxon>Ochrophyta</taxon>
        <taxon>Bacillariophyta</taxon>
        <taxon>Bacillariophyceae</taxon>
        <taxon>Bacillariophycidae</taxon>
        <taxon>Naviculales</taxon>
        <taxon>Naviculaceae</taxon>
        <taxon>Fistulifera</taxon>
    </lineage>
</organism>
<dbReference type="EMBL" id="BDSP01000207">
    <property type="protein sequence ID" value="GAX24317.1"/>
    <property type="molecule type" value="Genomic_DNA"/>
</dbReference>
<protein>
    <recommendedName>
        <fullName evidence="2">DUF1995 domain-containing protein</fullName>
    </recommendedName>
</protein>
<reference evidence="3 4" key="1">
    <citation type="journal article" date="2015" name="Plant Cell">
        <title>Oil accumulation by the oleaginous diatom Fistulifera solaris as revealed by the genome and transcriptome.</title>
        <authorList>
            <person name="Tanaka T."/>
            <person name="Maeda Y."/>
            <person name="Veluchamy A."/>
            <person name="Tanaka M."/>
            <person name="Abida H."/>
            <person name="Marechal E."/>
            <person name="Bowler C."/>
            <person name="Muto M."/>
            <person name="Sunaga Y."/>
            <person name="Tanaka M."/>
            <person name="Yoshino T."/>
            <person name="Taniguchi T."/>
            <person name="Fukuda Y."/>
            <person name="Nemoto M."/>
            <person name="Matsumoto M."/>
            <person name="Wong P.S."/>
            <person name="Aburatani S."/>
            <person name="Fujibuchi W."/>
        </authorList>
    </citation>
    <scope>NUCLEOTIDE SEQUENCE [LARGE SCALE GENOMIC DNA]</scope>
    <source>
        <strain evidence="3 4">JPCC DA0580</strain>
    </source>
</reference>